<sequence>MKRINKKILDIFCQIKKSQDICFMKSLGSYIKALREKEGWPQRKLAHELDMDVSVLSKIENEDKFPKKRVFDIIQTVSRLFGISTDELKRIYLSDEISSMLVEEDDFEYILTVSKEKIDHVRTNKKDLRKIKSNK</sequence>
<protein>
    <submittedName>
        <fullName evidence="2">Helix-turn-helix transcriptional regulator</fullName>
    </submittedName>
</protein>
<dbReference type="Gene3D" id="1.10.260.40">
    <property type="entry name" value="lambda repressor-like DNA-binding domains"/>
    <property type="match status" value="1"/>
</dbReference>
<feature type="domain" description="HTH cro/C1-type" evidence="1">
    <location>
        <begin position="31"/>
        <end position="88"/>
    </location>
</feature>
<dbReference type="EMBL" id="CP139960">
    <property type="protein sequence ID" value="WQD39059.1"/>
    <property type="molecule type" value="Genomic_DNA"/>
</dbReference>
<dbReference type="InterPro" id="IPR010982">
    <property type="entry name" value="Lambda_DNA-bd_dom_sf"/>
</dbReference>
<proteinExistence type="predicted"/>
<evidence type="ECO:0000313" key="2">
    <source>
        <dbReference type="EMBL" id="WQD39059.1"/>
    </source>
</evidence>
<dbReference type="Pfam" id="PF12844">
    <property type="entry name" value="HTH_19"/>
    <property type="match status" value="1"/>
</dbReference>
<dbReference type="PROSITE" id="PS50943">
    <property type="entry name" value="HTH_CROC1"/>
    <property type="match status" value="1"/>
</dbReference>
<evidence type="ECO:0000313" key="3">
    <source>
        <dbReference type="Proteomes" id="UP001325680"/>
    </source>
</evidence>
<accession>A0ABZ0W949</accession>
<dbReference type="SUPFAM" id="SSF47413">
    <property type="entry name" value="lambda repressor-like DNA-binding domains"/>
    <property type="match status" value="1"/>
</dbReference>
<gene>
    <name evidence="2" type="ORF">U0035_02715</name>
</gene>
<dbReference type="InterPro" id="IPR001387">
    <property type="entry name" value="Cro/C1-type_HTH"/>
</dbReference>
<organism evidence="2 3">
    <name type="scientific">Niabella yanshanensis</name>
    <dbReference type="NCBI Taxonomy" id="577386"/>
    <lineage>
        <taxon>Bacteria</taxon>
        <taxon>Pseudomonadati</taxon>
        <taxon>Bacteroidota</taxon>
        <taxon>Chitinophagia</taxon>
        <taxon>Chitinophagales</taxon>
        <taxon>Chitinophagaceae</taxon>
        <taxon>Niabella</taxon>
    </lineage>
</organism>
<reference evidence="2 3" key="1">
    <citation type="submission" date="2023-12" db="EMBL/GenBank/DDBJ databases">
        <title>Genome sequencing and assembly of bacterial species from a model synthetic community.</title>
        <authorList>
            <person name="Hogle S.L."/>
        </authorList>
    </citation>
    <scope>NUCLEOTIDE SEQUENCE [LARGE SCALE GENOMIC DNA]</scope>
    <source>
        <strain evidence="2 3">HAMBI_3031</strain>
    </source>
</reference>
<evidence type="ECO:0000259" key="1">
    <source>
        <dbReference type="PROSITE" id="PS50943"/>
    </source>
</evidence>
<keyword evidence="3" id="KW-1185">Reference proteome</keyword>
<dbReference type="Proteomes" id="UP001325680">
    <property type="component" value="Chromosome"/>
</dbReference>
<dbReference type="CDD" id="cd00093">
    <property type="entry name" value="HTH_XRE"/>
    <property type="match status" value="1"/>
</dbReference>
<name>A0ABZ0W949_9BACT</name>
<dbReference type="SMART" id="SM00530">
    <property type="entry name" value="HTH_XRE"/>
    <property type="match status" value="1"/>
</dbReference>
<dbReference type="RefSeq" id="WP_114793113.1">
    <property type="nucleotide sequence ID" value="NZ_CP139960.1"/>
</dbReference>